<evidence type="ECO:0000256" key="1">
    <source>
        <dbReference type="SAM" id="MobiDB-lite"/>
    </source>
</evidence>
<dbReference type="AlphaFoldDB" id="A0A5B7CYG9"/>
<gene>
    <name evidence="2" type="ORF">E2C01_006551</name>
</gene>
<dbReference type="EMBL" id="VSRR010000307">
    <property type="protein sequence ID" value="MPC13804.1"/>
    <property type="molecule type" value="Genomic_DNA"/>
</dbReference>
<reference evidence="2 3" key="1">
    <citation type="submission" date="2019-05" db="EMBL/GenBank/DDBJ databases">
        <title>Another draft genome of Portunus trituberculatus and its Hox gene families provides insights of decapod evolution.</title>
        <authorList>
            <person name="Jeong J.-H."/>
            <person name="Song I."/>
            <person name="Kim S."/>
            <person name="Choi T."/>
            <person name="Kim D."/>
            <person name="Ryu S."/>
            <person name="Kim W."/>
        </authorList>
    </citation>
    <scope>NUCLEOTIDE SEQUENCE [LARGE SCALE GENOMIC DNA]</scope>
    <source>
        <tissue evidence="2">Muscle</tissue>
    </source>
</reference>
<feature type="compositionally biased region" description="Basic residues" evidence="1">
    <location>
        <begin position="15"/>
        <end position="24"/>
    </location>
</feature>
<comment type="caution">
    <text evidence="2">The sequence shown here is derived from an EMBL/GenBank/DDBJ whole genome shotgun (WGS) entry which is preliminary data.</text>
</comment>
<name>A0A5B7CYG9_PORTR</name>
<accession>A0A5B7CYG9</accession>
<keyword evidence="3" id="KW-1185">Reference proteome</keyword>
<organism evidence="2 3">
    <name type="scientific">Portunus trituberculatus</name>
    <name type="common">Swimming crab</name>
    <name type="synonym">Neptunus trituberculatus</name>
    <dbReference type="NCBI Taxonomy" id="210409"/>
    <lineage>
        <taxon>Eukaryota</taxon>
        <taxon>Metazoa</taxon>
        <taxon>Ecdysozoa</taxon>
        <taxon>Arthropoda</taxon>
        <taxon>Crustacea</taxon>
        <taxon>Multicrustacea</taxon>
        <taxon>Malacostraca</taxon>
        <taxon>Eumalacostraca</taxon>
        <taxon>Eucarida</taxon>
        <taxon>Decapoda</taxon>
        <taxon>Pleocyemata</taxon>
        <taxon>Brachyura</taxon>
        <taxon>Eubrachyura</taxon>
        <taxon>Portunoidea</taxon>
        <taxon>Portunidae</taxon>
        <taxon>Portuninae</taxon>
        <taxon>Portunus</taxon>
    </lineage>
</organism>
<dbReference type="Proteomes" id="UP000324222">
    <property type="component" value="Unassembled WGS sequence"/>
</dbReference>
<protein>
    <submittedName>
        <fullName evidence="2">Uncharacterized protein</fullName>
    </submittedName>
</protein>
<evidence type="ECO:0000313" key="2">
    <source>
        <dbReference type="EMBL" id="MPC13804.1"/>
    </source>
</evidence>
<evidence type="ECO:0000313" key="3">
    <source>
        <dbReference type="Proteomes" id="UP000324222"/>
    </source>
</evidence>
<proteinExistence type="predicted"/>
<feature type="region of interest" description="Disordered" evidence="1">
    <location>
        <begin position="15"/>
        <end position="39"/>
    </location>
</feature>
<sequence>MKCILIFGMKGEKKKVHERMRRQNWPKLLSNRSRTAHRS</sequence>